<dbReference type="InterPro" id="IPR038262">
    <property type="entry name" value="Nitr_red_bet_C_sf"/>
</dbReference>
<evidence type="ECO:0000256" key="4">
    <source>
        <dbReference type="ARBA" id="ARBA00022448"/>
    </source>
</evidence>
<dbReference type="InterPro" id="IPR029263">
    <property type="entry name" value="Nitr_red_bet_C"/>
</dbReference>
<evidence type="ECO:0000256" key="8">
    <source>
        <dbReference type="ARBA" id="ARBA00022982"/>
    </source>
</evidence>
<name>A0ABW7Q3F2_9MICO</name>
<dbReference type="RefSeq" id="WP_396639306.1">
    <property type="nucleotide sequence ID" value="NZ_JBIQWL010000001.1"/>
</dbReference>
<keyword evidence="10" id="KW-0411">Iron-sulfur</keyword>
<evidence type="ECO:0000256" key="11">
    <source>
        <dbReference type="SAM" id="MobiDB-lite"/>
    </source>
</evidence>
<feature type="domain" description="4Fe-4S ferredoxin-type" evidence="12">
    <location>
        <begin position="177"/>
        <end position="208"/>
    </location>
</feature>
<evidence type="ECO:0000256" key="1">
    <source>
        <dbReference type="ARBA" id="ARBA00001927"/>
    </source>
</evidence>
<evidence type="ECO:0000313" key="14">
    <source>
        <dbReference type="Proteomes" id="UP001610861"/>
    </source>
</evidence>
<keyword evidence="14" id="KW-1185">Reference proteome</keyword>
<dbReference type="Gene3D" id="1.10.3650.10">
    <property type="entry name" value="nitrate reductase domain like"/>
    <property type="match status" value="1"/>
</dbReference>
<dbReference type="InterPro" id="IPR006547">
    <property type="entry name" value="NO3_Rdtase_bsu"/>
</dbReference>
<keyword evidence="4" id="KW-0813">Transport</keyword>
<comment type="caution">
    <text evidence="13">The sequence shown here is derived from an EMBL/GenBank/DDBJ whole genome shotgun (WGS) entry which is preliminary data.</text>
</comment>
<keyword evidence="6" id="KW-0479">Metal-binding</keyword>
<keyword evidence="8" id="KW-0249">Electron transport</keyword>
<dbReference type="Proteomes" id="UP001610861">
    <property type="component" value="Unassembled WGS sequence"/>
</dbReference>
<evidence type="ECO:0000256" key="2">
    <source>
        <dbReference type="ARBA" id="ARBA00001966"/>
    </source>
</evidence>
<evidence type="ECO:0000256" key="6">
    <source>
        <dbReference type="ARBA" id="ARBA00022723"/>
    </source>
</evidence>
<dbReference type="NCBIfam" id="TIGR01660">
    <property type="entry name" value="narH"/>
    <property type="match status" value="1"/>
</dbReference>
<dbReference type="Pfam" id="PF14711">
    <property type="entry name" value="Nitr_red_bet_C"/>
    <property type="match status" value="1"/>
</dbReference>
<keyword evidence="9" id="KW-0408">Iron</keyword>
<dbReference type="Gene3D" id="3.30.70.20">
    <property type="match status" value="3"/>
</dbReference>
<dbReference type="CDD" id="cd10557">
    <property type="entry name" value="NarH_beta-like"/>
    <property type="match status" value="1"/>
</dbReference>
<evidence type="ECO:0000313" key="13">
    <source>
        <dbReference type="EMBL" id="MFH8249365.1"/>
    </source>
</evidence>
<accession>A0ABW7Q3F2</accession>
<dbReference type="PANTHER" id="PTHR43518">
    <property type="entry name" value="NITRATE REDUCTASE BETA SUBUNIT"/>
    <property type="match status" value="1"/>
</dbReference>
<sequence>MRVMAQMGMVMNLDKCIGCHTCSVTCKQAWTNRAGTEYVWFNNVETRPGQGYPRRYEDQEQWRGGWTLNRRGRLSLRTGGRLKRLITIFSSPVQPKLEDYYEPWTYDYETLIDAPLGDDFPVARPKSLITGEDTKITWSANWDDDLGGASEMGHLDPIVEKVRRESEDKIKLQFEQTFMFYLPRICEHCLNPSCMASCPSGAIYKRAEDGIVLVDQDRCRGWRQCITGCPYKKIYFNHKTGKAEKCTLCYPRLEVGIPTVCSETCVGRLRYLGLFLYDADRVTEAASTPDEKDLYEAQLDLMLDPNDPEVIAAVRAQGDIPEDWMDAARRSPVYALAKTYRVALPLHPEYRTMPMVWYIPPLSPIVDLLRDQGHDAESAGTLFGAIEALRIPVEYLAELFTAGDTDIVTSVLWRLAAMRSYLRDITLDRERDESIPQSVGMTGEAVYAMYRLLAIAKYEDRYVIPTAHYEQAHELEELGCSLDFDGGPYESGPFGEASGKPQPVAVETFQALRDRQTSDTAASSESLRGRVNLLNWDGNGAPPGLFPPRSGGES</sequence>
<dbReference type="SUPFAM" id="SSF54862">
    <property type="entry name" value="4Fe-4S ferredoxins"/>
    <property type="match status" value="1"/>
</dbReference>
<proteinExistence type="predicted"/>
<protein>
    <submittedName>
        <fullName evidence="13">Nitrate reductase subunit beta</fullName>
    </submittedName>
</protein>
<feature type="domain" description="4Fe-4S ferredoxin-type" evidence="12">
    <location>
        <begin position="7"/>
        <end position="36"/>
    </location>
</feature>
<feature type="domain" description="4Fe-4S ferredoxin-type" evidence="12">
    <location>
        <begin position="210"/>
        <end position="239"/>
    </location>
</feature>
<gene>
    <name evidence="13" type="primary">narH</name>
    <name evidence="13" type="ORF">ACH3VR_03220</name>
</gene>
<dbReference type="Pfam" id="PF13247">
    <property type="entry name" value="Fer4_11"/>
    <property type="match status" value="1"/>
</dbReference>
<evidence type="ECO:0000256" key="3">
    <source>
        <dbReference type="ARBA" id="ARBA00004196"/>
    </source>
</evidence>
<evidence type="ECO:0000259" key="12">
    <source>
        <dbReference type="PROSITE" id="PS51379"/>
    </source>
</evidence>
<comment type="cofactor">
    <cofactor evidence="1">
        <name>[3Fe-4S] cluster</name>
        <dbReference type="ChEBI" id="CHEBI:21137"/>
    </cofactor>
</comment>
<reference evidence="13 14" key="1">
    <citation type="submission" date="2024-09" db="EMBL/GenBank/DDBJ databases">
        <authorList>
            <person name="Pan X."/>
        </authorList>
    </citation>
    <scope>NUCLEOTIDE SEQUENCE [LARGE SCALE GENOMIC DNA]</scope>
    <source>
        <strain evidence="13 14">B2969</strain>
    </source>
</reference>
<comment type="cofactor">
    <cofactor evidence="2">
        <name>[4Fe-4S] cluster</name>
        <dbReference type="ChEBI" id="CHEBI:49883"/>
    </cofactor>
</comment>
<keyword evidence="5" id="KW-0004">4Fe-4S</keyword>
<evidence type="ECO:0000256" key="10">
    <source>
        <dbReference type="ARBA" id="ARBA00023014"/>
    </source>
</evidence>
<dbReference type="PANTHER" id="PTHR43518:SF1">
    <property type="entry name" value="RESPIRATORY NITRATE REDUCTASE 1 BETA CHAIN"/>
    <property type="match status" value="1"/>
</dbReference>
<evidence type="ECO:0000256" key="9">
    <source>
        <dbReference type="ARBA" id="ARBA00023004"/>
    </source>
</evidence>
<feature type="region of interest" description="Disordered" evidence="11">
    <location>
        <begin position="514"/>
        <end position="554"/>
    </location>
</feature>
<organism evidence="13 14">
    <name type="scientific">Microbacterium alkaliflavum</name>
    <dbReference type="NCBI Taxonomy" id="3248839"/>
    <lineage>
        <taxon>Bacteria</taxon>
        <taxon>Bacillati</taxon>
        <taxon>Actinomycetota</taxon>
        <taxon>Actinomycetes</taxon>
        <taxon>Micrococcales</taxon>
        <taxon>Microbacteriaceae</taxon>
        <taxon>Microbacterium</taxon>
    </lineage>
</organism>
<evidence type="ECO:0000256" key="5">
    <source>
        <dbReference type="ARBA" id="ARBA00022485"/>
    </source>
</evidence>
<dbReference type="PROSITE" id="PS51379">
    <property type="entry name" value="4FE4S_FER_2"/>
    <property type="match status" value="3"/>
</dbReference>
<evidence type="ECO:0000256" key="7">
    <source>
        <dbReference type="ARBA" id="ARBA00022737"/>
    </source>
</evidence>
<dbReference type="EMBL" id="JBIQWL010000001">
    <property type="protein sequence ID" value="MFH8249365.1"/>
    <property type="molecule type" value="Genomic_DNA"/>
</dbReference>
<keyword evidence="7" id="KW-0677">Repeat</keyword>
<dbReference type="InterPro" id="IPR017896">
    <property type="entry name" value="4Fe4S_Fe-S-bd"/>
</dbReference>
<comment type="subcellular location">
    <subcellularLocation>
        <location evidence="3">Cell envelope</location>
    </subcellularLocation>
</comment>